<keyword evidence="4" id="KW-1185">Reference proteome</keyword>
<gene>
    <name evidence="3" type="ORF">SAMN04488109_5531</name>
</gene>
<dbReference type="PROSITE" id="PS50093">
    <property type="entry name" value="PKD"/>
    <property type="match status" value="1"/>
</dbReference>
<keyword evidence="1" id="KW-0732">Signal</keyword>
<dbReference type="PANTHER" id="PTHR46182">
    <property type="entry name" value="FI19480P1"/>
    <property type="match status" value="1"/>
</dbReference>
<dbReference type="NCBIfam" id="TIGR04183">
    <property type="entry name" value="Por_Secre_tail"/>
    <property type="match status" value="1"/>
</dbReference>
<dbReference type="InterPro" id="IPR026444">
    <property type="entry name" value="Secre_tail"/>
</dbReference>
<reference evidence="3 4" key="1">
    <citation type="submission" date="2016-11" db="EMBL/GenBank/DDBJ databases">
        <authorList>
            <person name="Jaros S."/>
            <person name="Januszkiewicz K."/>
            <person name="Wedrychowicz H."/>
        </authorList>
    </citation>
    <scope>NUCLEOTIDE SEQUENCE [LARGE SCALE GENOMIC DNA]</scope>
    <source>
        <strain evidence="3 4">DSM 24574</strain>
    </source>
</reference>
<dbReference type="AlphaFoldDB" id="A0A1M5VYX1"/>
<dbReference type="SUPFAM" id="SSF49299">
    <property type="entry name" value="PKD domain"/>
    <property type="match status" value="3"/>
</dbReference>
<dbReference type="Pfam" id="PF22352">
    <property type="entry name" value="K319L-like_PKD"/>
    <property type="match status" value="3"/>
</dbReference>
<feature type="signal peptide" evidence="1">
    <location>
        <begin position="1"/>
        <end position="19"/>
    </location>
</feature>
<evidence type="ECO:0000313" key="4">
    <source>
        <dbReference type="Proteomes" id="UP000184212"/>
    </source>
</evidence>
<dbReference type="Gene3D" id="2.60.40.10">
    <property type="entry name" value="Immunoglobulins"/>
    <property type="match status" value="3"/>
</dbReference>
<dbReference type="CDD" id="cd00146">
    <property type="entry name" value="PKD"/>
    <property type="match status" value="2"/>
</dbReference>
<feature type="chain" id="PRO_5013223237" evidence="1">
    <location>
        <begin position="20"/>
        <end position="1057"/>
    </location>
</feature>
<dbReference type="InterPro" id="IPR013783">
    <property type="entry name" value="Ig-like_fold"/>
</dbReference>
<evidence type="ECO:0000313" key="3">
    <source>
        <dbReference type="EMBL" id="SHH80436.1"/>
    </source>
</evidence>
<name>A0A1M5VYX1_9BACT</name>
<dbReference type="SMART" id="SM00089">
    <property type="entry name" value="PKD"/>
    <property type="match status" value="3"/>
</dbReference>
<dbReference type="InterPro" id="IPR029865">
    <property type="entry name" value="KIAA0319-like"/>
</dbReference>
<feature type="domain" description="PKD" evidence="2">
    <location>
        <begin position="652"/>
        <end position="746"/>
    </location>
</feature>
<evidence type="ECO:0000256" key="1">
    <source>
        <dbReference type="SAM" id="SignalP"/>
    </source>
</evidence>
<dbReference type="SUPFAM" id="SSF53474">
    <property type="entry name" value="alpha/beta-Hydrolases"/>
    <property type="match status" value="1"/>
</dbReference>
<dbReference type="Gene3D" id="3.40.50.1820">
    <property type="entry name" value="alpha/beta hydrolase"/>
    <property type="match status" value="1"/>
</dbReference>
<dbReference type="STRING" id="947013.SAMN04488109_5531"/>
<sequence>MKIKILLLWVLLVSTAVHLHGQSTANQTIRTLPNGLRYWEYLPPTYSPTGRKIPVVIFLHGLQERGNTDADMSKIINVNNTPPNYVEDGEDFEFVLISPQLPTSQPGWNNKNHINPVVDYVLQNYNVDPDQLYLTGLSLGGGGVWGYAQDPVYGQKVRGIVPVCGHQNDQNKACNIANNGIRVWAFHGEDDTTVSKLKTINMVNAINACIPAPNPLAIKTIYPGVNHNAWDNAYRTDHALHNPNVYEWMMQTFNLPVANAGADRSITLPKDSVILTGSGTSSNSTITGYAWQQVSGPTCTLSGITTNALSVSGMTQGTYVFSLVVTDAASNASPPDQVTITVSGTNVPPVANAGGDVTITLPHLPVTFNGSGSDSDGLISTYLWTKQSGGTCTLSGTATATLSVSNFSAGTYVFRLTVTDNNSASAYDEVTLIVNPEPVGAATSWNAYDIVMQSTQAHQGLVNSTDNSIQATVSFFQSTNDGGVKKNALLTNYNAGPHPNANSFVTTYWALGVGNVYPYAGKSTVGRGSETGEGNVPSPTGVFDLQLHPPNSAKLIVSAFVVPVAGEYTLSNLAVRRVSSASGTTRLKVFDSDQLPVADLQATNNQDWVQNTNTLALGTLSIGDSIYFAVDREGNYASDFTEVMWTVNRLIPNTPPVANAGTDFATPQHSFNLSGSGTDNDGLIATYAWTQQNGPTATITNATTQTPTVSVSSEGEYVFRLTVTDDDGATAIDEVTVVVTAPVEISWNSYDIVMQSTQAQQGKVNSTDNSLQATIAFFQSTNDGGVRKSALLPVYNPGAHPNANSFVTTYWANNTGNVYPYAGKSTVGRGSETGEGNVPSPTGVFDLQLHPPNSSKLMVAAFVVPAAGEYTVSSAAVRRVSSSSGTQRLKIFNNLQSILLDLQATNNQDWVQSSTPLSLGVLTVGDSIYFAVDRDGNYASDFTEVAWSIAMIPPSSQARMAPRQTLAQTAPEQPAAPEETPIGFYPNPVKNAISFQGITGETHVTFYSAMGALLQQTKIDQAHSTLDINATTFSPGLYIMILKNPGVQKQFKFLVEP</sequence>
<dbReference type="GO" id="GO:0031410">
    <property type="term" value="C:cytoplasmic vesicle"/>
    <property type="evidence" value="ECO:0007669"/>
    <property type="project" value="TreeGrafter"/>
</dbReference>
<protein>
    <submittedName>
        <fullName evidence="3">Por secretion system C-terminal sorting domain-containing protein</fullName>
    </submittedName>
</protein>
<organism evidence="3 4">
    <name type="scientific">Chryseolinea serpens</name>
    <dbReference type="NCBI Taxonomy" id="947013"/>
    <lineage>
        <taxon>Bacteria</taxon>
        <taxon>Pseudomonadati</taxon>
        <taxon>Bacteroidota</taxon>
        <taxon>Cytophagia</taxon>
        <taxon>Cytophagales</taxon>
        <taxon>Fulvivirgaceae</taxon>
        <taxon>Chryseolinea</taxon>
    </lineage>
</organism>
<dbReference type="EMBL" id="FQWQ01000004">
    <property type="protein sequence ID" value="SHH80436.1"/>
    <property type="molecule type" value="Genomic_DNA"/>
</dbReference>
<dbReference type="PANTHER" id="PTHR46182:SF2">
    <property type="entry name" value="FI19480P1"/>
    <property type="match status" value="1"/>
</dbReference>
<dbReference type="OrthoDB" id="9805017at2"/>
<evidence type="ECO:0000259" key="2">
    <source>
        <dbReference type="PROSITE" id="PS50093"/>
    </source>
</evidence>
<dbReference type="InterPro" id="IPR000601">
    <property type="entry name" value="PKD_dom"/>
</dbReference>
<dbReference type="RefSeq" id="WP_073141049.1">
    <property type="nucleotide sequence ID" value="NZ_FQWQ01000004.1"/>
</dbReference>
<accession>A0A1M5VYX1</accession>
<dbReference type="GO" id="GO:0016020">
    <property type="term" value="C:membrane"/>
    <property type="evidence" value="ECO:0007669"/>
    <property type="project" value="TreeGrafter"/>
</dbReference>
<dbReference type="InterPro" id="IPR029058">
    <property type="entry name" value="AB_hydrolase_fold"/>
</dbReference>
<proteinExistence type="predicted"/>
<dbReference type="Pfam" id="PF18962">
    <property type="entry name" value="Por_Secre_tail"/>
    <property type="match status" value="1"/>
</dbReference>
<dbReference type="InterPro" id="IPR035986">
    <property type="entry name" value="PKD_dom_sf"/>
</dbReference>
<dbReference type="InterPro" id="IPR022409">
    <property type="entry name" value="PKD/Chitinase_dom"/>
</dbReference>
<dbReference type="Proteomes" id="UP000184212">
    <property type="component" value="Unassembled WGS sequence"/>
</dbReference>